<protein>
    <submittedName>
        <fullName evidence="8">Phospholipase_D-nuclease N-terminal</fullName>
    </submittedName>
</protein>
<evidence type="ECO:0000256" key="2">
    <source>
        <dbReference type="ARBA" id="ARBA00022475"/>
    </source>
</evidence>
<sequence>MIATYDLAYTLVLLLPLVLMVVALVSAVRHPGLRGLLQVAWFALIVLAPVVGPVLWFVAGRKTEATHQ</sequence>
<keyword evidence="3 6" id="KW-0812">Transmembrane</keyword>
<gene>
    <name evidence="8" type="ORF">SAMN04488554_2045</name>
</gene>
<reference evidence="9" key="1">
    <citation type="submission" date="2016-10" db="EMBL/GenBank/DDBJ databases">
        <authorList>
            <person name="Varghese N."/>
            <person name="Submissions S."/>
        </authorList>
    </citation>
    <scope>NUCLEOTIDE SEQUENCE [LARGE SCALE GENOMIC DNA]</scope>
    <source>
        <strain evidence="9">DSM 21368</strain>
    </source>
</reference>
<evidence type="ECO:0000313" key="8">
    <source>
        <dbReference type="EMBL" id="SEE30592.1"/>
    </source>
</evidence>
<dbReference type="Pfam" id="PF13396">
    <property type="entry name" value="PLDc_N"/>
    <property type="match status" value="1"/>
</dbReference>
<dbReference type="GO" id="GO:0005886">
    <property type="term" value="C:plasma membrane"/>
    <property type="evidence" value="ECO:0007669"/>
    <property type="project" value="UniProtKB-SubCell"/>
</dbReference>
<feature type="transmembrane region" description="Helical" evidence="6">
    <location>
        <begin position="7"/>
        <end position="27"/>
    </location>
</feature>
<evidence type="ECO:0000256" key="6">
    <source>
        <dbReference type="SAM" id="Phobius"/>
    </source>
</evidence>
<dbReference type="Proteomes" id="UP000199220">
    <property type="component" value="Unassembled WGS sequence"/>
</dbReference>
<evidence type="ECO:0000256" key="5">
    <source>
        <dbReference type="ARBA" id="ARBA00023136"/>
    </source>
</evidence>
<dbReference type="EMBL" id="FNTX01000001">
    <property type="protein sequence ID" value="SEE30592.1"/>
    <property type="molecule type" value="Genomic_DNA"/>
</dbReference>
<keyword evidence="5 6" id="KW-0472">Membrane</keyword>
<evidence type="ECO:0000313" key="9">
    <source>
        <dbReference type="Proteomes" id="UP000199220"/>
    </source>
</evidence>
<evidence type="ECO:0000256" key="3">
    <source>
        <dbReference type="ARBA" id="ARBA00022692"/>
    </source>
</evidence>
<proteinExistence type="predicted"/>
<keyword evidence="2" id="KW-1003">Cell membrane</keyword>
<evidence type="ECO:0000256" key="4">
    <source>
        <dbReference type="ARBA" id="ARBA00022989"/>
    </source>
</evidence>
<organism evidence="8 9">
    <name type="scientific">Ruania alba</name>
    <dbReference type="NCBI Taxonomy" id="648782"/>
    <lineage>
        <taxon>Bacteria</taxon>
        <taxon>Bacillati</taxon>
        <taxon>Actinomycetota</taxon>
        <taxon>Actinomycetes</taxon>
        <taxon>Micrococcales</taxon>
        <taxon>Ruaniaceae</taxon>
        <taxon>Ruania</taxon>
    </lineage>
</organism>
<evidence type="ECO:0000259" key="7">
    <source>
        <dbReference type="Pfam" id="PF13396"/>
    </source>
</evidence>
<comment type="subcellular location">
    <subcellularLocation>
        <location evidence="1">Cell membrane</location>
        <topology evidence="1">Multi-pass membrane protein</topology>
    </subcellularLocation>
</comment>
<evidence type="ECO:0000256" key="1">
    <source>
        <dbReference type="ARBA" id="ARBA00004651"/>
    </source>
</evidence>
<dbReference type="OrthoDB" id="3298527at2"/>
<keyword evidence="9" id="KW-1185">Reference proteome</keyword>
<feature type="domain" description="Cardiolipin synthase N-terminal" evidence="7">
    <location>
        <begin position="18"/>
        <end position="61"/>
    </location>
</feature>
<keyword evidence="4 6" id="KW-1133">Transmembrane helix</keyword>
<dbReference type="InterPro" id="IPR027379">
    <property type="entry name" value="CLS_N"/>
</dbReference>
<dbReference type="AlphaFoldDB" id="A0A1H5HRK6"/>
<dbReference type="STRING" id="648782.SAMN04488554_2045"/>
<accession>A0A1H5HRK6</accession>
<feature type="transmembrane region" description="Helical" evidence="6">
    <location>
        <begin position="39"/>
        <end position="59"/>
    </location>
</feature>
<name>A0A1H5HRK6_9MICO</name>
<dbReference type="RefSeq" id="WP_089772808.1">
    <property type="nucleotide sequence ID" value="NZ_FNTX01000001.1"/>
</dbReference>